<gene>
    <name evidence="2" type="ORF">HQ945_09260</name>
</gene>
<comment type="caution">
    <text evidence="2">The sequence shown here is derived from an EMBL/GenBank/DDBJ whole genome shotgun (WGS) entry which is preliminary data.</text>
</comment>
<keyword evidence="1" id="KW-1133">Transmembrane helix</keyword>
<sequence length="167" mass="18592">MADTPLDLATQQALKSLADIATPAPVALFPQTWGWALVAILLLAALAMACWHWFKRRRANRYRREALQILDRLESDGDADTIAREVPILVKRVALAVWPRNEVAAQSGGAWVAFLQNALPDRSLGADLVHMLDDLEYHPTRESDPSGNPKQLLAAARHWIEKHHVPA</sequence>
<accession>A0A849VNF7</accession>
<organism evidence="2 3">
    <name type="scientific">Phyllobacterium pellucidum</name>
    <dbReference type="NCBI Taxonomy" id="2740464"/>
    <lineage>
        <taxon>Bacteria</taxon>
        <taxon>Pseudomonadati</taxon>
        <taxon>Pseudomonadota</taxon>
        <taxon>Alphaproteobacteria</taxon>
        <taxon>Hyphomicrobiales</taxon>
        <taxon>Phyllobacteriaceae</taxon>
        <taxon>Phyllobacterium</taxon>
    </lineage>
</organism>
<dbReference type="RefSeq" id="WP_174208031.1">
    <property type="nucleotide sequence ID" value="NZ_JABUMX010000002.1"/>
</dbReference>
<dbReference type="EMBL" id="JABUMX010000002">
    <property type="protein sequence ID" value="NTS31438.1"/>
    <property type="molecule type" value="Genomic_DNA"/>
</dbReference>
<keyword evidence="1" id="KW-0812">Transmembrane</keyword>
<protein>
    <submittedName>
        <fullName evidence="2">DUF4381 domain-containing protein</fullName>
    </submittedName>
</protein>
<dbReference type="InterPro" id="IPR025489">
    <property type="entry name" value="DUF4381"/>
</dbReference>
<evidence type="ECO:0000313" key="3">
    <source>
        <dbReference type="Proteomes" id="UP000550508"/>
    </source>
</evidence>
<name>A0A849VNF7_9HYPH</name>
<feature type="transmembrane region" description="Helical" evidence="1">
    <location>
        <begin position="33"/>
        <end position="54"/>
    </location>
</feature>
<keyword evidence="1" id="KW-0472">Membrane</keyword>
<evidence type="ECO:0000313" key="2">
    <source>
        <dbReference type="EMBL" id="NTS31438.1"/>
    </source>
</evidence>
<dbReference type="Pfam" id="PF14316">
    <property type="entry name" value="DUF4381"/>
    <property type="match status" value="1"/>
</dbReference>
<proteinExistence type="predicted"/>
<keyword evidence="3" id="KW-1185">Reference proteome</keyword>
<dbReference type="Proteomes" id="UP000550508">
    <property type="component" value="Unassembled WGS sequence"/>
</dbReference>
<dbReference type="AlphaFoldDB" id="A0A849VNF7"/>
<evidence type="ECO:0000256" key="1">
    <source>
        <dbReference type="SAM" id="Phobius"/>
    </source>
</evidence>
<reference evidence="2 3" key="1">
    <citation type="submission" date="2020-05" db="EMBL/GenBank/DDBJ databases">
        <authorList>
            <person name="Kim M.K."/>
        </authorList>
    </citation>
    <scope>NUCLEOTIDE SEQUENCE [LARGE SCALE GENOMIC DNA]</scope>
    <source>
        <strain evidence="2 3">BT25</strain>
    </source>
</reference>